<feature type="transmembrane region" description="Helical" evidence="5">
    <location>
        <begin position="82"/>
        <end position="102"/>
    </location>
</feature>
<dbReference type="Gene3D" id="1.20.1540.10">
    <property type="entry name" value="Rhomboid-like"/>
    <property type="match status" value="1"/>
</dbReference>
<dbReference type="GO" id="GO:0016020">
    <property type="term" value="C:membrane"/>
    <property type="evidence" value="ECO:0007669"/>
    <property type="project" value="UniProtKB-SubCell"/>
</dbReference>
<feature type="transmembrane region" description="Helical" evidence="5">
    <location>
        <begin position="108"/>
        <end position="128"/>
    </location>
</feature>
<dbReference type="GO" id="GO:0004252">
    <property type="term" value="F:serine-type endopeptidase activity"/>
    <property type="evidence" value="ECO:0007669"/>
    <property type="project" value="InterPro"/>
</dbReference>
<sequence length="198" mass="21833">MEQFHLKQWGLPALLILIALLFQLTGKSGFKILCYNREQIVTGQWWRLFTGHVVHISWMHFFMNALALILIQLLFSSFLSPWRLLLLIMVSAAGIDLGLLLFNPEIKWYAGLSGVLHGLLAAGAVMLISKDAVKGGALLVVLIFKLSWEQFVGSLPGSAEWTGAAVVTDAHLYGAVAGAIAAVFIIRMSHKTVYISDR</sequence>
<dbReference type="PANTHER" id="PTHR43731:SF16">
    <property type="entry name" value="RHOMBOSORTASE"/>
    <property type="match status" value="1"/>
</dbReference>
<dbReference type="InterPro" id="IPR023826">
    <property type="entry name" value="Rhom-like_SP_proteobac"/>
</dbReference>
<evidence type="ECO:0000256" key="5">
    <source>
        <dbReference type="SAM" id="Phobius"/>
    </source>
</evidence>
<reference evidence="7" key="1">
    <citation type="submission" date="2018-06" db="EMBL/GenBank/DDBJ databases">
        <authorList>
            <person name="Zhirakovskaya E."/>
        </authorList>
    </citation>
    <scope>NUCLEOTIDE SEQUENCE</scope>
</reference>
<dbReference type="InterPro" id="IPR022764">
    <property type="entry name" value="Peptidase_S54_rhomboid_dom"/>
</dbReference>
<accession>A0A3B1C2T9</accession>
<dbReference type="EMBL" id="UOFZ01000080">
    <property type="protein sequence ID" value="VAX12995.1"/>
    <property type="molecule type" value="Genomic_DNA"/>
</dbReference>
<proteinExistence type="predicted"/>
<dbReference type="InterPro" id="IPR035952">
    <property type="entry name" value="Rhomboid-like_sf"/>
</dbReference>
<keyword evidence="2 5" id="KW-0812">Transmembrane</keyword>
<evidence type="ECO:0000259" key="6">
    <source>
        <dbReference type="Pfam" id="PF01694"/>
    </source>
</evidence>
<evidence type="ECO:0000256" key="2">
    <source>
        <dbReference type="ARBA" id="ARBA00022692"/>
    </source>
</evidence>
<feature type="transmembrane region" description="Helical" evidence="5">
    <location>
        <begin position="53"/>
        <end position="75"/>
    </location>
</feature>
<dbReference type="NCBIfam" id="TIGR03902">
    <property type="entry name" value="rhom_GG_sort"/>
    <property type="match status" value="1"/>
</dbReference>
<dbReference type="PANTHER" id="PTHR43731">
    <property type="entry name" value="RHOMBOID PROTEASE"/>
    <property type="match status" value="1"/>
</dbReference>
<dbReference type="Pfam" id="PF01694">
    <property type="entry name" value="Rhomboid"/>
    <property type="match status" value="1"/>
</dbReference>
<comment type="subcellular location">
    <subcellularLocation>
        <location evidence="1">Membrane</location>
        <topology evidence="1">Multi-pass membrane protein</topology>
    </subcellularLocation>
</comment>
<organism evidence="7">
    <name type="scientific">hydrothermal vent metagenome</name>
    <dbReference type="NCBI Taxonomy" id="652676"/>
    <lineage>
        <taxon>unclassified sequences</taxon>
        <taxon>metagenomes</taxon>
        <taxon>ecological metagenomes</taxon>
    </lineage>
</organism>
<evidence type="ECO:0000256" key="1">
    <source>
        <dbReference type="ARBA" id="ARBA00004141"/>
    </source>
</evidence>
<name>A0A3B1C2T9_9ZZZZ</name>
<protein>
    <recommendedName>
        <fullName evidence="6">Peptidase S54 rhomboid domain-containing protein</fullName>
    </recommendedName>
</protein>
<dbReference type="InterPro" id="IPR050925">
    <property type="entry name" value="Rhomboid_protease_S54"/>
</dbReference>
<feature type="transmembrane region" description="Helical" evidence="5">
    <location>
        <begin position="172"/>
        <end position="189"/>
    </location>
</feature>
<keyword evidence="4 5" id="KW-0472">Membrane</keyword>
<evidence type="ECO:0000256" key="3">
    <source>
        <dbReference type="ARBA" id="ARBA00022989"/>
    </source>
</evidence>
<feature type="domain" description="Peptidase S54 rhomboid" evidence="6">
    <location>
        <begin position="43"/>
        <end position="186"/>
    </location>
</feature>
<dbReference type="AlphaFoldDB" id="A0A3B1C2T9"/>
<keyword evidence="3 5" id="KW-1133">Transmembrane helix</keyword>
<dbReference type="SUPFAM" id="SSF144091">
    <property type="entry name" value="Rhomboid-like"/>
    <property type="match status" value="1"/>
</dbReference>
<evidence type="ECO:0000256" key="4">
    <source>
        <dbReference type="ARBA" id="ARBA00023136"/>
    </source>
</evidence>
<gene>
    <name evidence="7" type="ORF">MNBD_GAMMA24-105</name>
</gene>
<evidence type="ECO:0000313" key="7">
    <source>
        <dbReference type="EMBL" id="VAX12995.1"/>
    </source>
</evidence>